<accession>A0A932FZK9</accession>
<proteinExistence type="predicted"/>
<dbReference type="Gene3D" id="3.40.50.11440">
    <property type="match status" value="1"/>
</dbReference>
<dbReference type="Proteomes" id="UP000769766">
    <property type="component" value="Unassembled WGS sequence"/>
</dbReference>
<dbReference type="AlphaFoldDB" id="A0A932FZK9"/>
<protein>
    <recommendedName>
        <fullName evidence="3">DUF2088 domain-containing protein</fullName>
    </recommendedName>
</protein>
<name>A0A932FZK9_UNCTE</name>
<sequence>MSTHPLSWRFIDLQTVLLPRYAPVRQIFVDDALPDLRAAVHQAFERVAGRCAIRPGKRIAVTAGSRGIDRIAEITRAVVDELKAWGAGPFIVPAMGSHGGATAAGQLAVLQGYGITEEAMGCPIRASMEAVPLGTTAQGYTLYCDHYAWESDGIVLLNRVKPHSILVGEVGSGLMKMLAIGLGKQVGADAIHVRGLQENFLPAARLALQQAPVVLGVALVENAYHRTARVEAVLPEEIEEADLRLLRLARSYLPTLPFDPLDVLIVRQMGKEISGAGLDPHVVGMHRRLGGQPAQEIRRIVVLDLTAGTHGNAIGVGMADLITERLKGKIDPEATAINALTSDFLWGIKLPLALPTDFEAIALALRPFSPQQARSVLIQDTAHLDQISVSEALLEEARGNPRLEVLGAPMPLRFDDQGNLE</sequence>
<reference evidence="1" key="1">
    <citation type="submission" date="2020-07" db="EMBL/GenBank/DDBJ databases">
        <title>Huge and variable diversity of episymbiotic CPR bacteria and DPANN archaea in groundwater ecosystems.</title>
        <authorList>
            <person name="He C.Y."/>
            <person name="Keren R."/>
            <person name="Whittaker M."/>
            <person name="Farag I.F."/>
            <person name="Doudna J."/>
            <person name="Cate J.H.D."/>
            <person name="Banfield J.F."/>
        </authorList>
    </citation>
    <scope>NUCLEOTIDE SEQUENCE</scope>
    <source>
        <strain evidence="1">NC_groundwater_672_Ag_B-0.1um_62_36</strain>
    </source>
</reference>
<evidence type="ECO:0000313" key="2">
    <source>
        <dbReference type="Proteomes" id="UP000769766"/>
    </source>
</evidence>
<gene>
    <name evidence="1" type="ORF">HYY20_12055</name>
</gene>
<evidence type="ECO:0000313" key="1">
    <source>
        <dbReference type="EMBL" id="MBI2877604.1"/>
    </source>
</evidence>
<organism evidence="1 2">
    <name type="scientific">Tectimicrobiota bacterium</name>
    <dbReference type="NCBI Taxonomy" id="2528274"/>
    <lineage>
        <taxon>Bacteria</taxon>
        <taxon>Pseudomonadati</taxon>
        <taxon>Nitrospinota/Tectimicrobiota group</taxon>
        <taxon>Candidatus Tectimicrobiota</taxon>
    </lineage>
</organism>
<comment type="caution">
    <text evidence="1">The sequence shown here is derived from an EMBL/GenBank/DDBJ whole genome shotgun (WGS) entry which is preliminary data.</text>
</comment>
<evidence type="ECO:0008006" key="3">
    <source>
        <dbReference type="Google" id="ProtNLM"/>
    </source>
</evidence>
<dbReference type="EMBL" id="JACPRF010000370">
    <property type="protein sequence ID" value="MBI2877604.1"/>
    <property type="molecule type" value="Genomic_DNA"/>
</dbReference>